<gene>
    <name evidence="12" type="ORF">E5161_03155</name>
</gene>
<dbReference type="InterPro" id="IPR001783">
    <property type="entry name" value="Lumazine-bd"/>
</dbReference>
<evidence type="ECO:0000256" key="5">
    <source>
        <dbReference type="ARBA" id="ARBA00013950"/>
    </source>
</evidence>
<dbReference type="Proteomes" id="UP000309673">
    <property type="component" value="Unassembled WGS sequence"/>
</dbReference>
<evidence type="ECO:0000256" key="1">
    <source>
        <dbReference type="ARBA" id="ARBA00000968"/>
    </source>
</evidence>
<dbReference type="Gene3D" id="2.40.30.20">
    <property type="match status" value="2"/>
</dbReference>
<dbReference type="RefSeq" id="WP_136776202.1">
    <property type="nucleotide sequence ID" value="NZ_SUPK01000001.1"/>
</dbReference>
<comment type="catalytic activity">
    <reaction evidence="1">
        <text>2 6,7-dimethyl-8-(1-D-ribityl)lumazine + H(+) = 5-amino-6-(D-ribitylamino)uracil + riboflavin</text>
        <dbReference type="Rhea" id="RHEA:20772"/>
        <dbReference type="ChEBI" id="CHEBI:15378"/>
        <dbReference type="ChEBI" id="CHEBI:15934"/>
        <dbReference type="ChEBI" id="CHEBI:57986"/>
        <dbReference type="ChEBI" id="CHEBI:58201"/>
        <dbReference type="EC" id="2.5.1.9"/>
    </reaction>
</comment>
<dbReference type="FunFam" id="2.40.30.20:FF:000004">
    <property type="entry name" value="Riboflavin synthase, alpha subunit"/>
    <property type="match status" value="1"/>
</dbReference>
<dbReference type="PROSITE" id="PS51177">
    <property type="entry name" value="LUMAZINE_BIND"/>
    <property type="match status" value="2"/>
</dbReference>
<dbReference type="PANTHER" id="PTHR21098:SF12">
    <property type="entry name" value="RIBOFLAVIN SYNTHASE"/>
    <property type="match status" value="1"/>
</dbReference>
<comment type="pathway">
    <text evidence="3">Cofactor biosynthesis; riboflavin biosynthesis; riboflavin from 2-hydroxy-3-oxobutyl phosphate and 5-amino-6-(D-ribitylamino)uracil: step 2/2.</text>
</comment>
<evidence type="ECO:0000256" key="7">
    <source>
        <dbReference type="ARBA" id="ARBA00022679"/>
    </source>
</evidence>
<evidence type="ECO:0000256" key="2">
    <source>
        <dbReference type="ARBA" id="ARBA00002803"/>
    </source>
</evidence>
<dbReference type="EMBL" id="SUPK01000001">
    <property type="protein sequence ID" value="TJY44393.1"/>
    <property type="molecule type" value="Genomic_DNA"/>
</dbReference>
<dbReference type="InterPro" id="IPR026017">
    <property type="entry name" value="Lumazine-bd_dom"/>
</dbReference>
<feature type="domain" description="Lumazine-binding" evidence="11">
    <location>
        <begin position="1"/>
        <end position="96"/>
    </location>
</feature>
<evidence type="ECO:0000259" key="11">
    <source>
        <dbReference type="PROSITE" id="PS51177"/>
    </source>
</evidence>
<evidence type="ECO:0000313" key="12">
    <source>
        <dbReference type="EMBL" id="TJY44393.1"/>
    </source>
</evidence>
<evidence type="ECO:0000256" key="10">
    <source>
        <dbReference type="PROSITE-ProRule" id="PRU00524"/>
    </source>
</evidence>
<keyword evidence="7 12" id="KW-0808">Transferase</keyword>
<comment type="caution">
    <text evidence="12">The sequence shown here is derived from an EMBL/GenBank/DDBJ whole genome shotgun (WGS) entry which is preliminary data.</text>
</comment>
<comment type="function">
    <text evidence="2">Catalyzes the dismutation of two molecules of 6,7-dimethyl-8-ribityllumazine, resulting in the formation of riboflavin and 5-amino-6-(D-ribitylamino)uracil.</text>
</comment>
<dbReference type="Pfam" id="PF00677">
    <property type="entry name" value="Lum_binding"/>
    <property type="match status" value="2"/>
</dbReference>
<dbReference type="FunFam" id="2.40.30.20:FF:000014">
    <property type="entry name" value="Riboflavin synthase, alpha subunit"/>
    <property type="match status" value="1"/>
</dbReference>
<organism evidence="12 13">
    <name type="scientific">Cohnella pontilimi</name>
    <dbReference type="NCBI Taxonomy" id="2564100"/>
    <lineage>
        <taxon>Bacteria</taxon>
        <taxon>Bacillati</taxon>
        <taxon>Bacillota</taxon>
        <taxon>Bacilli</taxon>
        <taxon>Bacillales</taxon>
        <taxon>Paenibacillaceae</taxon>
        <taxon>Cohnella</taxon>
    </lineage>
</organism>
<evidence type="ECO:0000313" key="13">
    <source>
        <dbReference type="Proteomes" id="UP000309673"/>
    </source>
</evidence>
<dbReference type="PIRSF" id="PIRSF000498">
    <property type="entry name" value="Riboflavin_syn_A"/>
    <property type="match status" value="1"/>
</dbReference>
<name>A0A4U0FH99_9BACL</name>
<dbReference type="SUPFAM" id="SSF63380">
    <property type="entry name" value="Riboflavin synthase domain-like"/>
    <property type="match status" value="2"/>
</dbReference>
<evidence type="ECO:0000256" key="4">
    <source>
        <dbReference type="ARBA" id="ARBA00012827"/>
    </source>
</evidence>
<dbReference type="InterPro" id="IPR023366">
    <property type="entry name" value="ATP_synth_asu-like_sf"/>
</dbReference>
<reference evidence="12 13" key="1">
    <citation type="submission" date="2019-04" db="EMBL/GenBank/DDBJ databases">
        <title>Cohnella sp. nov., isolated from soil.</title>
        <authorList>
            <person name="Kim W."/>
        </authorList>
    </citation>
    <scope>NUCLEOTIDE SEQUENCE [LARGE SCALE GENOMIC DNA]</scope>
    <source>
        <strain evidence="12 13">CAU 1483</strain>
    </source>
</reference>
<keyword evidence="13" id="KW-1185">Reference proteome</keyword>
<protein>
    <recommendedName>
        <fullName evidence="5 9">Riboflavin synthase</fullName>
        <ecNumber evidence="4 9">2.5.1.9</ecNumber>
    </recommendedName>
</protein>
<keyword evidence="8" id="KW-0677">Repeat</keyword>
<feature type="repeat" description="Lumazine-binding" evidence="10">
    <location>
        <begin position="1"/>
        <end position="96"/>
    </location>
</feature>
<accession>A0A4U0FH99</accession>
<dbReference type="EC" id="2.5.1.9" evidence="4 9"/>
<dbReference type="OrthoDB" id="9788537at2"/>
<evidence type="ECO:0000256" key="6">
    <source>
        <dbReference type="ARBA" id="ARBA00022619"/>
    </source>
</evidence>
<dbReference type="InterPro" id="IPR017938">
    <property type="entry name" value="Riboflavin_synthase-like_b-brl"/>
</dbReference>
<keyword evidence="6" id="KW-0686">Riboflavin biosynthesis</keyword>
<dbReference type="CDD" id="cd00402">
    <property type="entry name" value="Riboflavin_synthase_like"/>
    <property type="match status" value="1"/>
</dbReference>
<dbReference type="GO" id="GO:0009231">
    <property type="term" value="P:riboflavin biosynthetic process"/>
    <property type="evidence" value="ECO:0007669"/>
    <property type="project" value="UniProtKB-KW"/>
</dbReference>
<proteinExistence type="predicted"/>
<evidence type="ECO:0000256" key="9">
    <source>
        <dbReference type="NCBIfam" id="TIGR00187"/>
    </source>
</evidence>
<dbReference type="GO" id="GO:0004746">
    <property type="term" value="F:riboflavin synthase activity"/>
    <property type="evidence" value="ECO:0007669"/>
    <property type="project" value="UniProtKB-UniRule"/>
</dbReference>
<dbReference type="PANTHER" id="PTHR21098">
    <property type="entry name" value="RIBOFLAVIN SYNTHASE ALPHA CHAIN"/>
    <property type="match status" value="1"/>
</dbReference>
<dbReference type="AlphaFoldDB" id="A0A4U0FH99"/>
<evidence type="ECO:0000256" key="3">
    <source>
        <dbReference type="ARBA" id="ARBA00004887"/>
    </source>
</evidence>
<sequence length="222" mass="24056">MFTGLIEEIGTLRSVQRRGEAMVLQVAASKVLEDVKLGDSISVNGVCLTVISFDGSTFSVDVMPETYRLTTLRDLSPGSPVNLERAMMAGGRFGGHIVQGHVDGTGTIRSRSSQANAVVFAIEPHREEILRPIVPQGSITLDGISLTVVDVNYDAGYFSVSIIPHTLRETVLQYKNTGDTLNIENDILGKYVDHLLGIRERSPAGKRGGLTEAVLRENGFML</sequence>
<feature type="domain" description="Lumazine-binding" evidence="11">
    <location>
        <begin position="97"/>
        <end position="196"/>
    </location>
</feature>
<evidence type="ECO:0000256" key="8">
    <source>
        <dbReference type="ARBA" id="ARBA00022737"/>
    </source>
</evidence>
<dbReference type="NCBIfam" id="TIGR00187">
    <property type="entry name" value="ribE"/>
    <property type="match status" value="1"/>
</dbReference>
<dbReference type="NCBIfam" id="NF006767">
    <property type="entry name" value="PRK09289.1"/>
    <property type="match status" value="1"/>
</dbReference>
<feature type="repeat" description="Lumazine-binding" evidence="10">
    <location>
        <begin position="97"/>
        <end position="196"/>
    </location>
</feature>